<dbReference type="PANTHER" id="PTHR30408:SF12">
    <property type="entry name" value="TYPE I RESTRICTION ENZYME MJAVIII SPECIFICITY SUBUNIT"/>
    <property type="match status" value="1"/>
</dbReference>
<reference evidence="2" key="1">
    <citation type="submission" date="2022-05" db="EMBL/GenBank/DDBJ databases">
        <title>A methanotrophic Mycobacterium dominates a cave microbial ecosystem.</title>
        <authorList>
            <person name="Van Spanning R.J.M."/>
            <person name="Guan Q."/>
            <person name="Melkonian C."/>
            <person name="Gallant J."/>
            <person name="Polerecky L."/>
            <person name="Flot J.-F."/>
            <person name="Brandt B.W."/>
            <person name="Braster M."/>
            <person name="Iturbe Espinoza P."/>
            <person name="Aerts J."/>
            <person name="Meima-Franke M."/>
            <person name="Piersma S.R."/>
            <person name="Bunduc C."/>
            <person name="Ummels R."/>
            <person name="Pain A."/>
            <person name="Fleming E.J."/>
            <person name="van der Wel N."/>
            <person name="Gherman V.D."/>
            <person name="Sarbu S.M."/>
            <person name="Bodelier P.L.E."/>
            <person name="Bitter W."/>
        </authorList>
    </citation>
    <scope>NUCLEOTIDE SEQUENCE</scope>
    <source>
        <strain evidence="2">Sulfur Cave</strain>
    </source>
</reference>
<organism evidence="2 3">
    <name type="scientific">Candidatus Mycobacterium methanotrophicum</name>
    <dbReference type="NCBI Taxonomy" id="2943498"/>
    <lineage>
        <taxon>Bacteria</taxon>
        <taxon>Bacillati</taxon>
        <taxon>Actinomycetota</taxon>
        <taxon>Actinomycetes</taxon>
        <taxon>Mycobacteriales</taxon>
        <taxon>Mycobacteriaceae</taxon>
        <taxon>Mycobacterium</taxon>
    </lineage>
</organism>
<dbReference type="Proteomes" id="UP001056610">
    <property type="component" value="Chromosome"/>
</dbReference>
<evidence type="ECO:0000313" key="2">
    <source>
        <dbReference type="EMBL" id="UQX10187.1"/>
    </source>
</evidence>
<dbReference type="Pfam" id="PF01420">
    <property type="entry name" value="Methylase_S"/>
    <property type="match status" value="1"/>
</dbReference>
<feature type="domain" description="Type I restriction modification DNA specificity" evidence="1">
    <location>
        <begin position="79"/>
        <end position="188"/>
    </location>
</feature>
<keyword evidence="2" id="KW-0255">Endonuclease</keyword>
<name>A0ABY4QI69_9MYCO</name>
<sequence>MGEFEVIALGELGADRPAAFATGPFGSAVSAKNFVRAGVPMLRGSNLSEDIGVRLDESDLVFVPEELARQYSRSIVGLGDLIFTCWGTVGQLGILDGSSRFDRYLVSNKQMKVTVDDHRVIPLYLYYYLSQRSMIELVRGQAIGSSVPGFNLGQLKSIPIRLPALKVQRAIVDVLGALDDKIAANERIRLTADDLLAAVFDRLRAGSRHTELRAISTVNRVVTNPVPGGELRYVDISSVGQSLFVFPEPMSWDDAPGRARRVLSAGDTIWSTVRPNRRSHALVLDDDPLLVASTGLAVLTPNPGRVAGLFQATKTDEFVSYLESVAEGSAYPAVRADRFERAPVPDLSEDQWNSFERLALPLRRRSHVAERESRRLTRMRDELLPLLMSGKVRVKDAEAAVSEVL</sequence>
<proteinExistence type="predicted"/>
<keyword evidence="2" id="KW-0540">Nuclease</keyword>
<dbReference type="GO" id="GO:0004519">
    <property type="term" value="F:endonuclease activity"/>
    <property type="evidence" value="ECO:0007669"/>
    <property type="project" value="UniProtKB-KW"/>
</dbReference>
<dbReference type="EMBL" id="CP097320">
    <property type="protein sequence ID" value="UQX10187.1"/>
    <property type="molecule type" value="Genomic_DNA"/>
</dbReference>
<keyword evidence="2" id="KW-0378">Hydrolase</keyword>
<protein>
    <submittedName>
        <fullName evidence="2">Restriction endonuclease subunit S</fullName>
    </submittedName>
</protein>
<accession>A0ABY4QI69</accession>
<dbReference type="RefSeq" id="WP_219065447.1">
    <property type="nucleotide sequence ID" value="NZ_CAJUXY010000001.1"/>
</dbReference>
<evidence type="ECO:0000313" key="3">
    <source>
        <dbReference type="Proteomes" id="UP001056610"/>
    </source>
</evidence>
<keyword evidence="3" id="KW-1185">Reference proteome</keyword>
<evidence type="ECO:0000259" key="1">
    <source>
        <dbReference type="Pfam" id="PF01420"/>
    </source>
</evidence>
<dbReference type="InterPro" id="IPR052021">
    <property type="entry name" value="Type-I_RS_S_subunit"/>
</dbReference>
<dbReference type="InterPro" id="IPR000055">
    <property type="entry name" value="Restrct_endonuc_typeI_TRD"/>
</dbReference>
<gene>
    <name evidence="2" type="ORF">M5I08_18650</name>
</gene>
<dbReference type="PANTHER" id="PTHR30408">
    <property type="entry name" value="TYPE-1 RESTRICTION ENZYME ECOKI SPECIFICITY PROTEIN"/>
    <property type="match status" value="1"/>
</dbReference>